<dbReference type="EMBL" id="CADCVT010000209">
    <property type="protein sequence ID" value="CAA9503787.1"/>
    <property type="molecule type" value="Genomic_DNA"/>
</dbReference>
<feature type="compositionally biased region" description="Basic and acidic residues" evidence="1">
    <location>
        <begin position="1"/>
        <end position="10"/>
    </location>
</feature>
<organism evidence="2">
    <name type="scientific">uncultured Solirubrobacteraceae bacterium</name>
    <dbReference type="NCBI Taxonomy" id="1162706"/>
    <lineage>
        <taxon>Bacteria</taxon>
        <taxon>Bacillati</taxon>
        <taxon>Actinomycetota</taxon>
        <taxon>Thermoleophilia</taxon>
        <taxon>Solirubrobacterales</taxon>
        <taxon>Solirubrobacteraceae</taxon>
        <taxon>environmental samples</taxon>
    </lineage>
</organism>
<protein>
    <submittedName>
        <fullName evidence="2">Uncharacterized protein</fullName>
    </submittedName>
</protein>
<evidence type="ECO:0000313" key="2">
    <source>
        <dbReference type="EMBL" id="CAA9503787.1"/>
    </source>
</evidence>
<feature type="compositionally biased region" description="Basic and acidic residues" evidence="1">
    <location>
        <begin position="215"/>
        <end position="226"/>
    </location>
</feature>
<feature type="compositionally biased region" description="Basic residues" evidence="1">
    <location>
        <begin position="130"/>
        <end position="154"/>
    </location>
</feature>
<proteinExistence type="predicted"/>
<evidence type="ECO:0000256" key="1">
    <source>
        <dbReference type="SAM" id="MobiDB-lite"/>
    </source>
</evidence>
<accession>A0A6J4SS57</accession>
<feature type="compositionally biased region" description="Basic residues" evidence="1">
    <location>
        <begin position="162"/>
        <end position="176"/>
    </location>
</feature>
<sequence>EHSHRTDSPPHRRRVRAPGPRAPRRRRAAQDRRHPGRLLDAGGDGRAHRPRRDRRHRHRRGGRPDLRRPVQQRGDAGSGPAADRGRPADHLGVVAADGDDHVRAGAGALARRRRQARRERRPGPRDARHARGRRRRGRARRVTRRGRLDRRRAAHRPDRRLPGRRHAHGRRVRHGPARLGPGDRRAVRVADRVDRDRDAVVLRERRAVARHAPRARPDARRGHELDAVGARRHRACDLDAAAAAGGHMADRAPRGRRL</sequence>
<feature type="compositionally biased region" description="Basic residues" evidence="1">
    <location>
        <begin position="11"/>
        <end position="27"/>
    </location>
</feature>
<reference evidence="2" key="1">
    <citation type="submission" date="2020-02" db="EMBL/GenBank/DDBJ databases">
        <authorList>
            <person name="Meier V. D."/>
        </authorList>
    </citation>
    <scope>NUCLEOTIDE SEQUENCE</scope>
    <source>
        <strain evidence="2">AVDCRST_MAG85</strain>
    </source>
</reference>
<feature type="compositionally biased region" description="Basic residues" evidence="1">
    <location>
        <begin position="48"/>
        <end position="61"/>
    </location>
</feature>
<dbReference type="AlphaFoldDB" id="A0A6J4SS57"/>
<feature type="non-terminal residue" evidence="2">
    <location>
        <position position="258"/>
    </location>
</feature>
<feature type="region of interest" description="Disordered" evidence="1">
    <location>
        <begin position="209"/>
        <end position="228"/>
    </location>
</feature>
<feature type="region of interest" description="Disordered" evidence="1">
    <location>
        <begin position="1"/>
        <end position="185"/>
    </location>
</feature>
<name>A0A6J4SS57_9ACTN</name>
<gene>
    <name evidence="2" type="ORF">AVDCRST_MAG85-1931</name>
</gene>
<feature type="compositionally biased region" description="Basic residues" evidence="1">
    <location>
        <begin position="110"/>
        <end position="120"/>
    </location>
</feature>
<feature type="non-terminal residue" evidence="2">
    <location>
        <position position="1"/>
    </location>
</feature>